<proteinExistence type="predicted"/>
<reference evidence="2 3" key="1">
    <citation type="submission" date="2014-02" db="EMBL/GenBank/DDBJ databases">
        <title>The small core and large imbalanced accessory genome model reveals a collaborative survival strategy of Sorangium cellulosum strains in nature.</title>
        <authorList>
            <person name="Han K."/>
            <person name="Peng R."/>
            <person name="Blom J."/>
            <person name="Li Y.-Z."/>
        </authorList>
    </citation>
    <scope>NUCLEOTIDE SEQUENCE [LARGE SCALE GENOMIC DNA]</scope>
    <source>
        <strain evidence="2 3">So0007-03</strain>
    </source>
</reference>
<gene>
    <name evidence="2" type="ORF">BE21_48635</name>
</gene>
<dbReference type="Proteomes" id="UP000075502">
    <property type="component" value="Unassembled WGS sequence"/>
</dbReference>
<dbReference type="AlphaFoldDB" id="A0A150THY0"/>
<name>A0A150THY0_SORCE</name>
<feature type="compositionally biased region" description="Low complexity" evidence="1">
    <location>
        <begin position="61"/>
        <end position="79"/>
    </location>
</feature>
<comment type="caution">
    <text evidence="2">The sequence shown here is derived from an EMBL/GenBank/DDBJ whole genome shotgun (WGS) entry which is preliminary data.</text>
</comment>
<organism evidence="2 3">
    <name type="scientific">Sorangium cellulosum</name>
    <name type="common">Polyangium cellulosum</name>
    <dbReference type="NCBI Taxonomy" id="56"/>
    <lineage>
        <taxon>Bacteria</taxon>
        <taxon>Pseudomonadati</taxon>
        <taxon>Myxococcota</taxon>
        <taxon>Polyangia</taxon>
        <taxon>Polyangiales</taxon>
        <taxon>Polyangiaceae</taxon>
        <taxon>Sorangium</taxon>
    </lineage>
</organism>
<evidence type="ECO:0000256" key="1">
    <source>
        <dbReference type="SAM" id="MobiDB-lite"/>
    </source>
</evidence>
<evidence type="ECO:0000313" key="3">
    <source>
        <dbReference type="Proteomes" id="UP000075502"/>
    </source>
</evidence>
<accession>A0A150THY0</accession>
<sequence>MTTKKLRTGGEVDAWCTKCRLDLTHRIIAMVGDVVKKVECKTCMSHHLYRQPKSERESRAAARAASRSSGEPRAASSASTRGGGVERLTAAQRAERDQTLAWERAIAGQPSGAFKPYRTTLTFGEGELIHHSKFGDGVVAKVIDRGKIEILFKDGPRTMAHGQV</sequence>
<feature type="region of interest" description="Disordered" evidence="1">
    <location>
        <begin position="51"/>
        <end position="95"/>
    </location>
</feature>
<dbReference type="EMBL" id="JEME01002511">
    <property type="protein sequence ID" value="KYG04078.1"/>
    <property type="molecule type" value="Genomic_DNA"/>
</dbReference>
<protein>
    <submittedName>
        <fullName evidence="2">Uncharacterized protein</fullName>
    </submittedName>
</protein>
<evidence type="ECO:0000313" key="2">
    <source>
        <dbReference type="EMBL" id="KYG04078.1"/>
    </source>
</evidence>